<evidence type="ECO:0000259" key="7">
    <source>
        <dbReference type="SMART" id="SM00644"/>
    </source>
</evidence>
<evidence type="ECO:0000256" key="1">
    <source>
        <dbReference type="ARBA" id="ARBA00007553"/>
    </source>
</evidence>
<dbReference type="AlphaFoldDB" id="A0A8K0NXZ8"/>
<feature type="domain" description="Peptidoglycan recognition protein family" evidence="8">
    <location>
        <begin position="13"/>
        <end position="155"/>
    </location>
</feature>
<dbReference type="GO" id="GO:0008745">
    <property type="term" value="F:N-acetylmuramoyl-L-alanine amidase activity"/>
    <property type="evidence" value="ECO:0007669"/>
    <property type="project" value="InterPro"/>
</dbReference>
<dbReference type="OrthoDB" id="10001926at2759"/>
<feature type="disulfide bond" evidence="6">
    <location>
        <begin position="49"/>
        <end position="55"/>
    </location>
</feature>
<dbReference type="InterPro" id="IPR015510">
    <property type="entry name" value="PGRP"/>
</dbReference>
<comment type="similarity">
    <text evidence="1">Belongs to the N-acetylmuramoyl-L-alanine amidase 2 family.</text>
</comment>
<dbReference type="CDD" id="cd06583">
    <property type="entry name" value="PGRP"/>
    <property type="match status" value="1"/>
</dbReference>
<dbReference type="SMART" id="SM00644">
    <property type="entry name" value="Ami_2"/>
    <property type="match status" value="1"/>
</dbReference>
<dbReference type="GO" id="GO:0009253">
    <property type="term" value="P:peptidoglycan catabolic process"/>
    <property type="evidence" value="ECO:0007669"/>
    <property type="project" value="InterPro"/>
</dbReference>
<evidence type="ECO:0000256" key="4">
    <source>
        <dbReference type="ARBA" id="ARBA00022859"/>
    </source>
</evidence>
<evidence type="ECO:0000313" key="9">
    <source>
        <dbReference type="EMBL" id="KAG8226176.1"/>
    </source>
</evidence>
<comment type="caution">
    <text evidence="9">The sequence shown here is derived from an EMBL/GenBank/DDBJ whole genome shotgun (WGS) entry which is preliminary data.</text>
</comment>
<evidence type="ECO:0000256" key="2">
    <source>
        <dbReference type="ARBA" id="ARBA00022588"/>
    </source>
</evidence>
<name>A0A8K0NXZ8_LADFU</name>
<dbReference type="PIRSF" id="PIRSF037945">
    <property type="entry name" value="PGRPs"/>
    <property type="match status" value="1"/>
</dbReference>
<reference evidence="9" key="2">
    <citation type="submission" date="2017-10" db="EMBL/GenBank/DDBJ databases">
        <title>Ladona fulva Genome sequencing and assembly.</title>
        <authorList>
            <person name="Murali S."/>
            <person name="Richards S."/>
            <person name="Bandaranaike D."/>
            <person name="Bellair M."/>
            <person name="Blankenburg K."/>
            <person name="Chao H."/>
            <person name="Dinh H."/>
            <person name="Doddapaneni H."/>
            <person name="Dugan-Rocha S."/>
            <person name="Elkadiri S."/>
            <person name="Gnanaolivu R."/>
            <person name="Hernandez B."/>
            <person name="Skinner E."/>
            <person name="Javaid M."/>
            <person name="Lee S."/>
            <person name="Li M."/>
            <person name="Ming W."/>
            <person name="Munidasa M."/>
            <person name="Muniz J."/>
            <person name="Nguyen L."/>
            <person name="Hughes D."/>
            <person name="Osuji N."/>
            <person name="Pu L.-L."/>
            <person name="Puazo M."/>
            <person name="Qu C."/>
            <person name="Quiroz J."/>
            <person name="Raj R."/>
            <person name="Weissenberger G."/>
            <person name="Xin Y."/>
            <person name="Zou X."/>
            <person name="Han Y."/>
            <person name="Worley K."/>
            <person name="Muzny D."/>
            <person name="Gibbs R."/>
        </authorList>
    </citation>
    <scope>NUCLEOTIDE SEQUENCE</scope>
    <source>
        <strain evidence="9">Sampled in the wild</strain>
    </source>
</reference>
<dbReference type="GO" id="GO:0042834">
    <property type="term" value="F:peptidoglycan binding"/>
    <property type="evidence" value="ECO:0007669"/>
    <property type="project" value="InterPro"/>
</dbReference>
<dbReference type="GO" id="GO:0045087">
    <property type="term" value="P:innate immune response"/>
    <property type="evidence" value="ECO:0007669"/>
    <property type="project" value="UniProtKB-KW"/>
</dbReference>
<keyword evidence="4" id="KW-0391">Immunity</keyword>
<dbReference type="InterPro" id="IPR006619">
    <property type="entry name" value="PGRP_domain_met/bac"/>
</dbReference>
<protein>
    <recommendedName>
        <fullName evidence="11">Peptidoglycan-recognition protein</fullName>
    </recommendedName>
</protein>
<evidence type="ECO:0000256" key="3">
    <source>
        <dbReference type="ARBA" id="ARBA00022729"/>
    </source>
</evidence>
<sequence length="178" mass="20462">MHFKITPTVWHQLDIVSREEWSAKPPKSIIRFEKPVDYVIIIHTATYTCKTKEECIKLLRIIQFFHMESRGWSDISYNFLIGGEGRIYEGRGWDTVGGHSKGYDSVSLGLSLIGIFCEQTPPEIQISAAQELIQEGVRLGKISPDYKLVGHRQISPTESPGEMLYQELQKWDHWSPEV</sequence>
<dbReference type="InterPro" id="IPR002502">
    <property type="entry name" value="Amidase_domain"/>
</dbReference>
<keyword evidence="10" id="KW-1185">Reference proteome</keyword>
<dbReference type="InterPro" id="IPR017331">
    <property type="entry name" value="Peptidoglycan_recognition"/>
</dbReference>
<keyword evidence="2" id="KW-0399">Innate immunity</keyword>
<proteinExistence type="inferred from homology"/>
<evidence type="ECO:0000256" key="6">
    <source>
        <dbReference type="PIRSR" id="PIRSR037945-1"/>
    </source>
</evidence>
<accession>A0A8K0NXZ8</accession>
<dbReference type="SMART" id="SM00701">
    <property type="entry name" value="PGRP"/>
    <property type="match status" value="1"/>
</dbReference>
<evidence type="ECO:0000313" key="10">
    <source>
        <dbReference type="Proteomes" id="UP000792457"/>
    </source>
</evidence>
<dbReference type="SUPFAM" id="SSF55846">
    <property type="entry name" value="N-acetylmuramoyl-L-alanine amidase-like"/>
    <property type="match status" value="1"/>
</dbReference>
<feature type="domain" description="N-acetylmuramoyl-L-alanine amidase" evidence="7">
    <location>
        <begin position="24"/>
        <end position="161"/>
    </location>
</feature>
<reference evidence="9" key="1">
    <citation type="submission" date="2013-04" db="EMBL/GenBank/DDBJ databases">
        <authorList>
            <person name="Qu J."/>
            <person name="Murali S.C."/>
            <person name="Bandaranaike D."/>
            <person name="Bellair M."/>
            <person name="Blankenburg K."/>
            <person name="Chao H."/>
            <person name="Dinh H."/>
            <person name="Doddapaneni H."/>
            <person name="Downs B."/>
            <person name="Dugan-Rocha S."/>
            <person name="Elkadiri S."/>
            <person name="Gnanaolivu R.D."/>
            <person name="Hernandez B."/>
            <person name="Javaid M."/>
            <person name="Jayaseelan J.C."/>
            <person name="Lee S."/>
            <person name="Li M."/>
            <person name="Ming W."/>
            <person name="Munidasa M."/>
            <person name="Muniz J."/>
            <person name="Nguyen L."/>
            <person name="Ongeri F."/>
            <person name="Osuji N."/>
            <person name="Pu L.-L."/>
            <person name="Puazo M."/>
            <person name="Qu C."/>
            <person name="Quiroz J."/>
            <person name="Raj R."/>
            <person name="Weissenberger G."/>
            <person name="Xin Y."/>
            <person name="Zou X."/>
            <person name="Han Y."/>
            <person name="Richards S."/>
            <person name="Worley K."/>
            <person name="Muzny D."/>
            <person name="Gibbs R."/>
        </authorList>
    </citation>
    <scope>NUCLEOTIDE SEQUENCE</scope>
    <source>
        <strain evidence="9">Sampled in the wild</strain>
    </source>
</reference>
<dbReference type="Pfam" id="PF01510">
    <property type="entry name" value="Amidase_2"/>
    <property type="match status" value="1"/>
</dbReference>
<evidence type="ECO:0000259" key="8">
    <source>
        <dbReference type="SMART" id="SM00701"/>
    </source>
</evidence>
<dbReference type="Gene3D" id="3.40.80.10">
    <property type="entry name" value="Peptidoglycan recognition protein-like"/>
    <property type="match status" value="1"/>
</dbReference>
<dbReference type="FunFam" id="3.40.80.10:FF:000001">
    <property type="entry name" value="Peptidoglycan recognition protein 1"/>
    <property type="match status" value="1"/>
</dbReference>
<dbReference type="EMBL" id="KZ308271">
    <property type="protein sequence ID" value="KAG8226176.1"/>
    <property type="molecule type" value="Genomic_DNA"/>
</dbReference>
<dbReference type="Proteomes" id="UP000792457">
    <property type="component" value="Unassembled WGS sequence"/>
</dbReference>
<evidence type="ECO:0008006" key="11">
    <source>
        <dbReference type="Google" id="ProtNLM"/>
    </source>
</evidence>
<keyword evidence="5" id="KW-1015">Disulfide bond</keyword>
<dbReference type="PANTHER" id="PTHR11022">
    <property type="entry name" value="PEPTIDOGLYCAN RECOGNITION PROTEIN"/>
    <property type="match status" value="1"/>
</dbReference>
<evidence type="ECO:0000256" key="5">
    <source>
        <dbReference type="ARBA" id="ARBA00023157"/>
    </source>
</evidence>
<dbReference type="PANTHER" id="PTHR11022:SF41">
    <property type="entry name" value="PEPTIDOGLYCAN-RECOGNITION PROTEIN LC-RELATED"/>
    <property type="match status" value="1"/>
</dbReference>
<dbReference type="InterPro" id="IPR036505">
    <property type="entry name" value="Amidase/PGRP_sf"/>
</dbReference>
<dbReference type="GO" id="GO:0008270">
    <property type="term" value="F:zinc ion binding"/>
    <property type="evidence" value="ECO:0007669"/>
    <property type="project" value="InterPro"/>
</dbReference>
<gene>
    <name evidence="9" type="ORF">J437_LFUL012351</name>
</gene>
<keyword evidence="3" id="KW-0732">Signal</keyword>
<organism evidence="9 10">
    <name type="scientific">Ladona fulva</name>
    <name type="common">Scarce chaser dragonfly</name>
    <name type="synonym">Libellula fulva</name>
    <dbReference type="NCBI Taxonomy" id="123851"/>
    <lineage>
        <taxon>Eukaryota</taxon>
        <taxon>Metazoa</taxon>
        <taxon>Ecdysozoa</taxon>
        <taxon>Arthropoda</taxon>
        <taxon>Hexapoda</taxon>
        <taxon>Insecta</taxon>
        <taxon>Pterygota</taxon>
        <taxon>Palaeoptera</taxon>
        <taxon>Odonata</taxon>
        <taxon>Epiprocta</taxon>
        <taxon>Anisoptera</taxon>
        <taxon>Libelluloidea</taxon>
        <taxon>Libellulidae</taxon>
        <taxon>Ladona</taxon>
    </lineage>
</organism>